<evidence type="ECO:0000313" key="1">
    <source>
        <dbReference type="EMBL" id="JAE23950.1"/>
    </source>
</evidence>
<name>A0A0A9GFT0_ARUDO</name>
<dbReference type="AlphaFoldDB" id="A0A0A9GFT0"/>
<proteinExistence type="predicted"/>
<reference evidence="1" key="2">
    <citation type="journal article" date="2015" name="Data Brief">
        <title>Shoot transcriptome of the giant reed, Arundo donax.</title>
        <authorList>
            <person name="Barrero R.A."/>
            <person name="Guerrero F.D."/>
            <person name="Moolhuijzen P."/>
            <person name="Goolsby J.A."/>
            <person name="Tidwell J."/>
            <person name="Bellgard S.E."/>
            <person name="Bellgard M.I."/>
        </authorList>
    </citation>
    <scope>NUCLEOTIDE SEQUENCE</scope>
    <source>
        <tissue evidence="1">Shoot tissue taken approximately 20 cm above the soil surface</tissue>
    </source>
</reference>
<protein>
    <submittedName>
        <fullName evidence="1">Uncharacterized protein</fullName>
    </submittedName>
</protein>
<dbReference type="EMBL" id="GBRH01173946">
    <property type="protein sequence ID" value="JAE23950.1"/>
    <property type="molecule type" value="Transcribed_RNA"/>
</dbReference>
<reference evidence="1" key="1">
    <citation type="submission" date="2014-09" db="EMBL/GenBank/DDBJ databases">
        <authorList>
            <person name="Magalhaes I.L.F."/>
            <person name="Oliveira U."/>
            <person name="Santos F.R."/>
            <person name="Vidigal T.H.D.A."/>
            <person name="Brescovit A.D."/>
            <person name="Santos A.J."/>
        </authorList>
    </citation>
    <scope>NUCLEOTIDE SEQUENCE</scope>
    <source>
        <tissue evidence="1">Shoot tissue taken approximately 20 cm above the soil surface</tissue>
    </source>
</reference>
<accession>A0A0A9GFT0</accession>
<sequence>MHYADDFVLIRRLPVFQELGCLGE</sequence>
<organism evidence="1">
    <name type="scientific">Arundo donax</name>
    <name type="common">Giant reed</name>
    <name type="synonym">Donax arundinaceus</name>
    <dbReference type="NCBI Taxonomy" id="35708"/>
    <lineage>
        <taxon>Eukaryota</taxon>
        <taxon>Viridiplantae</taxon>
        <taxon>Streptophyta</taxon>
        <taxon>Embryophyta</taxon>
        <taxon>Tracheophyta</taxon>
        <taxon>Spermatophyta</taxon>
        <taxon>Magnoliopsida</taxon>
        <taxon>Liliopsida</taxon>
        <taxon>Poales</taxon>
        <taxon>Poaceae</taxon>
        <taxon>PACMAD clade</taxon>
        <taxon>Arundinoideae</taxon>
        <taxon>Arundineae</taxon>
        <taxon>Arundo</taxon>
    </lineage>
</organism>